<dbReference type="PANTHER" id="PTHR30250:SF10">
    <property type="entry name" value="LIPOPOLYSACCHARIDE BIOSYNTHESIS PROTEIN WZXC"/>
    <property type="match status" value="1"/>
</dbReference>
<keyword evidence="5 7" id="KW-1133">Transmembrane helix</keyword>
<keyword evidence="8" id="KW-0614">Plasmid</keyword>
<sequence length="502" mass="53650">MSGLRHKTINALKWSYLGILTNMLLQPLFVAVLSRLLTPQEFGVAAIGSVLANFGALLTDMGVGQALVQRRHLTAEHIRAGFTSSVLLGVLLTTVMWFLAPLAGHYANNSAVIPVFRGFASTYMLTALASVSISLLRRDLRFKPLAVADVSAYVIGHGVLGIGSAFLGFGAMSLVISTAAGALIQLVVTFAYVRHSFALTFRWAPYRDLYSFGARASALRMLEFLGDNVATFMIARLFGVTPLGLYNRAYNISVLPITRLAWSLMRVLVPSFSALQNERIKLRRAYTTSLFPLSVLLFTLAAGVFVCAPEIVQVLLGERFMAAVPIVQAFAVYVPFPILSNIGAIVAEATARLNIKLALQVAQLVFLVAGFWLAYRLGWGVAAFAWLMVLAAVLRSAAYGLVAARILGGGGRESLRAYLAGIGCGVAVAAVLFAVVGPLRMAGTEALVLFGLELALGTVLLAAIVFFGPDTELRGYALKTLRPLTGRVGGWLKAFGSSEGPT</sequence>
<dbReference type="HOGENOM" id="CLU_026911_2_1_0"/>
<feature type="transmembrane region" description="Helical" evidence="7">
    <location>
        <begin position="42"/>
        <end position="68"/>
    </location>
</feature>
<feature type="transmembrane region" description="Helical" evidence="7">
    <location>
        <begin position="357"/>
        <end position="375"/>
    </location>
</feature>
<feature type="transmembrane region" description="Helical" evidence="7">
    <location>
        <begin position="12"/>
        <end position="36"/>
    </location>
</feature>
<dbReference type="GO" id="GO:0005886">
    <property type="term" value="C:plasma membrane"/>
    <property type="evidence" value="ECO:0007669"/>
    <property type="project" value="UniProtKB-SubCell"/>
</dbReference>
<dbReference type="PANTHER" id="PTHR30250">
    <property type="entry name" value="PST FAMILY PREDICTED COLANIC ACID TRANSPORTER"/>
    <property type="match status" value="1"/>
</dbReference>
<feature type="transmembrane region" description="Helical" evidence="7">
    <location>
        <begin position="447"/>
        <end position="467"/>
    </location>
</feature>
<feature type="transmembrane region" description="Helical" evidence="7">
    <location>
        <begin position="173"/>
        <end position="193"/>
    </location>
</feature>
<keyword evidence="6 7" id="KW-0472">Membrane</keyword>
<dbReference type="KEGG" id="dge:Dgeo_2656"/>
<evidence type="ECO:0000256" key="1">
    <source>
        <dbReference type="ARBA" id="ARBA00004651"/>
    </source>
</evidence>
<evidence type="ECO:0000313" key="8">
    <source>
        <dbReference type="EMBL" id="ABF44089.1"/>
    </source>
</evidence>
<feature type="transmembrane region" description="Helical" evidence="7">
    <location>
        <begin position="80"/>
        <end position="99"/>
    </location>
</feature>
<evidence type="ECO:0000256" key="2">
    <source>
        <dbReference type="ARBA" id="ARBA00007430"/>
    </source>
</evidence>
<accession>Q1J345</accession>
<evidence type="ECO:0000256" key="6">
    <source>
        <dbReference type="ARBA" id="ARBA00023136"/>
    </source>
</evidence>
<dbReference type="eggNOG" id="COG2244">
    <property type="taxonomic scope" value="Bacteria"/>
</dbReference>
<comment type="subcellular location">
    <subcellularLocation>
        <location evidence="1">Cell membrane</location>
        <topology evidence="1">Multi-pass membrane protein</topology>
    </subcellularLocation>
</comment>
<feature type="transmembrane region" description="Helical" evidence="7">
    <location>
        <begin position="381"/>
        <end position="403"/>
    </location>
</feature>
<keyword evidence="4 7" id="KW-0812">Transmembrane</keyword>
<protein>
    <submittedName>
        <fullName evidence="8">Polysaccharide biosynthesis protein</fullName>
    </submittedName>
</protein>
<evidence type="ECO:0000256" key="4">
    <source>
        <dbReference type="ARBA" id="ARBA00022692"/>
    </source>
</evidence>
<feature type="transmembrane region" description="Helical" evidence="7">
    <location>
        <begin position="290"/>
        <end position="316"/>
    </location>
</feature>
<dbReference type="InterPro" id="IPR050833">
    <property type="entry name" value="Poly_Biosynth_Transport"/>
</dbReference>
<dbReference type="Proteomes" id="UP000002431">
    <property type="component" value="Plasmid pDGEO01"/>
</dbReference>
<evidence type="ECO:0000313" key="9">
    <source>
        <dbReference type="Proteomes" id="UP000002431"/>
    </source>
</evidence>
<reference evidence="8" key="1">
    <citation type="submission" date="2006-04" db="EMBL/GenBank/DDBJ databases">
        <title>Complete sequence of plasmid1 pDGEO01 of Deinococcus geothermalis DSM 11300.</title>
        <authorList>
            <consortium name="US DOE Joint Genome Institute"/>
            <person name="Copeland A."/>
            <person name="Lucas S."/>
            <person name="Lapidus A."/>
            <person name="Barry K."/>
            <person name="Detter J.C."/>
            <person name="Glavina del Rio T."/>
            <person name="Hammon N."/>
            <person name="Israni S."/>
            <person name="Dalin E."/>
            <person name="Tice H."/>
            <person name="Pitluck S."/>
            <person name="Brettin T."/>
            <person name="Bruce D."/>
            <person name="Han C."/>
            <person name="Tapia R."/>
            <person name="Saunders E."/>
            <person name="Gilna P."/>
            <person name="Schmutz J."/>
            <person name="Larimer F."/>
            <person name="Land M."/>
            <person name="Hauser L."/>
            <person name="Kyrpides N."/>
            <person name="Kim E."/>
            <person name="Daly M.J."/>
            <person name="Fredrickson J.K."/>
            <person name="Makarova K.S."/>
            <person name="Gaidamakova E.K."/>
            <person name="Zhai M."/>
            <person name="Richardson P."/>
        </authorList>
    </citation>
    <scope>NUCLEOTIDE SEQUENCE</scope>
    <source>
        <strain evidence="8">DSM 11300</strain>
        <plasmid evidence="8">pDGEO01</plasmid>
    </source>
</reference>
<feature type="transmembrane region" description="Helical" evidence="7">
    <location>
        <begin position="111"/>
        <end position="133"/>
    </location>
</feature>
<keyword evidence="3" id="KW-1003">Cell membrane</keyword>
<evidence type="ECO:0000256" key="3">
    <source>
        <dbReference type="ARBA" id="ARBA00022475"/>
    </source>
</evidence>
<feature type="transmembrane region" description="Helical" evidence="7">
    <location>
        <begin position="322"/>
        <end position="345"/>
    </location>
</feature>
<dbReference type="RefSeq" id="WP_011525913.1">
    <property type="nucleotide sequence ID" value="NC_008010.2"/>
</dbReference>
<gene>
    <name evidence="8" type="ordered locus">Dgeo_2656</name>
</gene>
<feature type="transmembrane region" description="Helical" evidence="7">
    <location>
        <begin position="145"/>
        <end position="167"/>
    </location>
</feature>
<feature type="transmembrane region" description="Helical" evidence="7">
    <location>
        <begin position="415"/>
        <end position="435"/>
    </location>
</feature>
<name>Q1J345_DEIGD</name>
<comment type="similarity">
    <text evidence="2">Belongs to the polysaccharide synthase family.</text>
</comment>
<keyword evidence="9" id="KW-1185">Reference proteome</keyword>
<dbReference type="AlphaFoldDB" id="Q1J345"/>
<dbReference type="EMBL" id="CP000358">
    <property type="protein sequence ID" value="ABF44089.1"/>
    <property type="molecule type" value="Genomic_DNA"/>
</dbReference>
<dbReference type="CDD" id="cd13127">
    <property type="entry name" value="MATE_tuaB_like"/>
    <property type="match status" value="1"/>
</dbReference>
<dbReference type="Pfam" id="PF13440">
    <property type="entry name" value="Polysacc_synt_3"/>
    <property type="match status" value="1"/>
</dbReference>
<evidence type="ECO:0000256" key="7">
    <source>
        <dbReference type="SAM" id="Phobius"/>
    </source>
</evidence>
<evidence type="ECO:0000256" key="5">
    <source>
        <dbReference type="ARBA" id="ARBA00022989"/>
    </source>
</evidence>
<proteinExistence type="inferred from homology"/>
<geneLocation type="plasmid" evidence="8 9">
    <name>pDGEO01</name>
</geneLocation>
<organism evidence="8 9">
    <name type="scientific">Deinococcus geothermalis (strain DSM 11300 / CIP 105573 / AG-3a)</name>
    <dbReference type="NCBI Taxonomy" id="319795"/>
    <lineage>
        <taxon>Bacteria</taxon>
        <taxon>Thermotogati</taxon>
        <taxon>Deinococcota</taxon>
        <taxon>Deinococci</taxon>
        <taxon>Deinococcales</taxon>
        <taxon>Deinococcaceae</taxon>
        <taxon>Deinococcus</taxon>
    </lineage>
</organism>